<feature type="transmembrane region" description="Helical" evidence="2">
    <location>
        <begin position="412"/>
        <end position="433"/>
    </location>
</feature>
<feature type="transmembrane region" description="Helical" evidence="2">
    <location>
        <begin position="298"/>
        <end position="315"/>
    </location>
</feature>
<feature type="transmembrane region" description="Helical" evidence="2">
    <location>
        <begin position="765"/>
        <end position="785"/>
    </location>
</feature>
<dbReference type="Pfam" id="PF19683">
    <property type="entry name" value="DUF6185"/>
    <property type="match status" value="1"/>
</dbReference>
<accession>A0ABQ2WWT1</accession>
<dbReference type="EMBL" id="BMWC01000001">
    <property type="protein sequence ID" value="GGW82372.1"/>
    <property type="molecule type" value="Genomic_DNA"/>
</dbReference>
<feature type="signal peptide" evidence="3">
    <location>
        <begin position="1"/>
        <end position="28"/>
    </location>
</feature>
<evidence type="ECO:0000256" key="1">
    <source>
        <dbReference type="SAM" id="MobiDB-lite"/>
    </source>
</evidence>
<feature type="transmembrane region" description="Helical" evidence="2">
    <location>
        <begin position="516"/>
        <end position="532"/>
    </location>
</feature>
<feature type="transmembrane region" description="Helical" evidence="2">
    <location>
        <begin position="664"/>
        <end position="684"/>
    </location>
</feature>
<protein>
    <submittedName>
        <fullName evidence="4">Uncharacterized protein</fullName>
    </submittedName>
</protein>
<gene>
    <name evidence="4" type="ORF">GCM10010383_08260</name>
</gene>
<feature type="chain" id="PRO_5045709686" evidence="3">
    <location>
        <begin position="29"/>
        <end position="858"/>
    </location>
</feature>
<feature type="transmembrane region" description="Helical" evidence="2">
    <location>
        <begin position="480"/>
        <end position="496"/>
    </location>
</feature>
<organism evidence="4 5">
    <name type="scientific">Streptomyces lomondensis</name>
    <dbReference type="NCBI Taxonomy" id="68229"/>
    <lineage>
        <taxon>Bacteria</taxon>
        <taxon>Bacillati</taxon>
        <taxon>Actinomycetota</taxon>
        <taxon>Actinomycetes</taxon>
        <taxon>Kitasatosporales</taxon>
        <taxon>Streptomycetaceae</taxon>
        <taxon>Streptomyces</taxon>
    </lineage>
</organism>
<keyword evidence="3" id="KW-0732">Signal</keyword>
<keyword evidence="2" id="KW-0812">Transmembrane</keyword>
<feature type="region of interest" description="Disordered" evidence="1">
    <location>
        <begin position="180"/>
        <end position="202"/>
    </location>
</feature>
<sequence>MGRGVRRFVFLMFTTALLCMMLSATARAADDDCHTEQLKTARVTASVRLKHEGEDYSKAEGRLTVKVPKSWSRAADLLLNGDTERYRTAMRCLLRDPGTPFQYRDTEGRAHPPQVTFQKKWMTVEHRVTTWVINLQDRDFGPWRITEGNRLWTLELARPPALEKAWWQEVTVDLGGRAARSVSPAPDTGSMHKLSWTTQKAGEKPPQVRVLLQPPATKATAARWGQVPWYTMDRLAWLPFDVVILVLLLSVVRAVRDEPVSSPPTDTEEHTVRNLLRMGWLGFAITVTQYVTNVGLDHIAGLIVVLLTGLALCAFGRPGRVAVALVVASAGYVTAVVCRPEWFALPPGLELDWENAPEVVRWFRDEGGMYAFVLVCACVVFVWLVGVVASVTRLWRACDAPAPVSSRGRFPLGVLGALVLVSAALPAASVWTAQNAWESRSWLSRRTADEDYGLWHVASLFNDDIRWFPEAWVDWFSLDYFWWWGPSLAIVAVLRARHRAAAEPAVLPSPAEVRTLKAFFVVAVAPLVGWYAGVPLPLPPLLALWLAMTALLAFGARRSVLYRELLPGVRVHEVVREFDRRRLLKAARRHRELHAQLRRVEQGQQDGQRAELEHELDRLQRLPHPCPPPGLPHTWVRLPHSAGPVELALAWGPRTTWWGNACRAAYFATLASVPPAGVLLWAEHVRGTLWVDKFVERFGFVDTVASLMSMGITWAAAGFTLGALWRVLPGRRGPVRAFWLSLVYAAPVFVHWIGLRLVDQPFGTWALNVSLTLLVLTVTGVAMDIDTFRREGHYWPTKASLLLSVYQWRTASLQVAFLVAQVVALVTIWQQLKGAEPMVLIERDPREGVGGGGSGSAP</sequence>
<keyword evidence="5" id="KW-1185">Reference proteome</keyword>
<comment type="caution">
    <text evidence="4">The sequence shown here is derived from an EMBL/GenBank/DDBJ whole genome shotgun (WGS) entry which is preliminary data.</text>
</comment>
<feature type="transmembrane region" description="Helical" evidence="2">
    <location>
        <begin position="538"/>
        <end position="556"/>
    </location>
</feature>
<feature type="transmembrane region" description="Helical" evidence="2">
    <location>
        <begin position="704"/>
        <end position="725"/>
    </location>
</feature>
<evidence type="ECO:0000256" key="2">
    <source>
        <dbReference type="SAM" id="Phobius"/>
    </source>
</evidence>
<feature type="transmembrane region" description="Helical" evidence="2">
    <location>
        <begin position="737"/>
        <end position="753"/>
    </location>
</feature>
<proteinExistence type="predicted"/>
<keyword evidence="2" id="KW-1133">Transmembrane helix</keyword>
<evidence type="ECO:0000313" key="4">
    <source>
        <dbReference type="EMBL" id="GGW82372.1"/>
    </source>
</evidence>
<keyword evidence="2" id="KW-0472">Membrane</keyword>
<evidence type="ECO:0000313" key="5">
    <source>
        <dbReference type="Proteomes" id="UP000617743"/>
    </source>
</evidence>
<name>A0ABQ2WWT1_9ACTN</name>
<feature type="transmembrane region" description="Helical" evidence="2">
    <location>
        <begin position="322"/>
        <end position="342"/>
    </location>
</feature>
<dbReference type="Proteomes" id="UP000617743">
    <property type="component" value="Unassembled WGS sequence"/>
</dbReference>
<evidence type="ECO:0000256" key="3">
    <source>
        <dbReference type="SAM" id="SignalP"/>
    </source>
</evidence>
<dbReference type="InterPro" id="IPR046176">
    <property type="entry name" value="DUF6185"/>
</dbReference>
<reference evidence="5" key="1">
    <citation type="journal article" date="2019" name="Int. J. Syst. Evol. Microbiol.">
        <title>The Global Catalogue of Microorganisms (GCM) 10K type strain sequencing project: providing services to taxonomists for standard genome sequencing and annotation.</title>
        <authorList>
            <consortium name="The Broad Institute Genomics Platform"/>
            <consortium name="The Broad Institute Genome Sequencing Center for Infectious Disease"/>
            <person name="Wu L."/>
            <person name="Ma J."/>
        </authorList>
    </citation>
    <scope>NUCLEOTIDE SEQUENCE [LARGE SCALE GENOMIC DNA]</scope>
    <source>
        <strain evidence="5">JCM 4866</strain>
    </source>
</reference>
<feature type="transmembrane region" description="Helical" evidence="2">
    <location>
        <begin position="369"/>
        <end position="391"/>
    </location>
</feature>